<dbReference type="Proteomes" id="UP000031561">
    <property type="component" value="Unassembled WGS sequence"/>
</dbReference>
<accession>A0ABD4T739</accession>
<comment type="caution">
    <text evidence="1">The sequence shown here is derived from an EMBL/GenBank/DDBJ whole genome shotgun (WGS) entry which is preliminary data.</text>
</comment>
<dbReference type="AlphaFoldDB" id="A0ABD4T739"/>
<evidence type="ECO:0000313" key="1">
    <source>
        <dbReference type="EMBL" id="MCM1984300.1"/>
    </source>
</evidence>
<sequence length="73" mass="8823">MPKVRQRTIDEIQDEVRALVMRGRVGRQQRIYELSRHFSIRDWPKVERLLADHDYLLRDAVIDLVGHEVWLND</sequence>
<protein>
    <submittedName>
        <fullName evidence="1">DUF4327 family protein</fullName>
    </submittedName>
</protein>
<evidence type="ECO:0000313" key="2">
    <source>
        <dbReference type="Proteomes" id="UP000031561"/>
    </source>
</evidence>
<dbReference type="RefSeq" id="WP_166276066.1">
    <property type="nucleotide sequence ID" value="NZ_JTHE03000091.1"/>
</dbReference>
<dbReference type="Pfam" id="PF14217">
    <property type="entry name" value="DUF4327"/>
    <property type="match status" value="1"/>
</dbReference>
<reference evidence="1 2" key="1">
    <citation type="journal article" date="2015" name="Genome Announc.">
        <title>Draft Genome Sequence of Filamentous Marine Cyanobacterium Lyngbya confervoides Strain BDU141951.</title>
        <authorList>
            <person name="Chandrababunaidu M.M."/>
            <person name="Sen D."/>
            <person name="Tripathy S."/>
        </authorList>
    </citation>
    <scope>NUCLEOTIDE SEQUENCE [LARGE SCALE GENOMIC DNA]</scope>
    <source>
        <strain evidence="1 2">BDU141951</strain>
    </source>
</reference>
<keyword evidence="2" id="KW-1185">Reference proteome</keyword>
<proteinExistence type="predicted"/>
<name>A0ABD4T739_9CYAN</name>
<dbReference type="InterPro" id="IPR025477">
    <property type="entry name" value="DUF4327"/>
</dbReference>
<organism evidence="1 2">
    <name type="scientific">Lyngbya confervoides BDU141951</name>
    <dbReference type="NCBI Taxonomy" id="1574623"/>
    <lineage>
        <taxon>Bacteria</taxon>
        <taxon>Bacillati</taxon>
        <taxon>Cyanobacteriota</taxon>
        <taxon>Cyanophyceae</taxon>
        <taxon>Oscillatoriophycideae</taxon>
        <taxon>Oscillatoriales</taxon>
        <taxon>Microcoleaceae</taxon>
        <taxon>Lyngbya</taxon>
    </lineage>
</organism>
<dbReference type="EMBL" id="JTHE03000091">
    <property type="protein sequence ID" value="MCM1984300.1"/>
    <property type="molecule type" value="Genomic_DNA"/>
</dbReference>
<gene>
    <name evidence="1" type="ORF">QQ91_0015870</name>
</gene>